<reference evidence="9" key="1">
    <citation type="submission" date="2020-12" db="EMBL/GenBank/DDBJ databases">
        <title>Hymenobacter sp.</title>
        <authorList>
            <person name="Kim M.K."/>
        </authorList>
    </citation>
    <scope>NUCLEOTIDE SEQUENCE [LARGE SCALE GENOMIC DNA]</scope>
    <source>
        <strain evidence="9">BT553</strain>
    </source>
</reference>
<evidence type="ECO:0000256" key="3">
    <source>
        <dbReference type="ARBA" id="ARBA00022692"/>
    </source>
</evidence>
<dbReference type="RefSeq" id="WP_199041212.1">
    <property type="nucleotide sequence ID" value="NZ_JAELXS010000016.1"/>
</dbReference>
<dbReference type="Pfam" id="PF02687">
    <property type="entry name" value="FtsX"/>
    <property type="match status" value="1"/>
</dbReference>
<dbReference type="PANTHER" id="PTHR47755:SF1">
    <property type="entry name" value="CELL DIVISION PROTEIN FTSX"/>
    <property type="match status" value="1"/>
</dbReference>
<sequence length="293" mass="30449">MSGPLGTARVLDEGRGPRAMTGVMAIMTFLTVLAAALGLATAGTARLLDRQLAGRLTVQVIEGEPVRRDAAAARVLTTLRATPGVVRATPVSQAELARLLQPWLGSDAGSAALPVPALIDVDIADASDATVAKLTARVRSTSPMTRIDRHERWMSPVGGLMRTLTLVALALVAMLATATAAIVILAARGGLETHRVTIEVMHMLGSTNRQLAWLFQRRIALDALLGGIVGAALALGITALVGTQMAAIGSELAGGAMLRPVDWAMLACLPLAFVLLAILAARVTITRALGRMP</sequence>
<dbReference type="InterPro" id="IPR003838">
    <property type="entry name" value="ABC3_permease_C"/>
</dbReference>
<proteinExistence type="predicted"/>
<evidence type="ECO:0000259" key="7">
    <source>
        <dbReference type="Pfam" id="PF02687"/>
    </source>
</evidence>
<evidence type="ECO:0000313" key="9">
    <source>
        <dbReference type="Proteomes" id="UP000640426"/>
    </source>
</evidence>
<evidence type="ECO:0000256" key="5">
    <source>
        <dbReference type="ARBA" id="ARBA00023136"/>
    </source>
</evidence>
<organism evidence="8 9">
    <name type="scientific">Sphingomonas mollis</name>
    <dbReference type="NCBI Taxonomy" id="2795726"/>
    <lineage>
        <taxon>Bacteria</taxon>
        <taxon>Pseudomonadati</taxon>
        <taxon>Pseudomonadota</taxon>
        <taxon>Alphaproteobacteria</taxon>
        <taxon>Sphingomonadales</taxon>
        <taxon>Sphingomonadaceae</taxon>
        <taxon>Sphingomonas</taxon>
    </lineage>
</organism>
<gene>
    <name evidence="8" type="ORF">JAO74_17390</name>
</gene>
<protein>
    <submittedName>
        <fullName evidence="8">FtsX-like permease family protein</fullName>
    </submittedName>
</protein>
<feature type="transmembrane region" description="Helical" evidence="6">
    <location>
        <begin position="164"/>
        <end position="187"/>
    </location>
</feature>
<evidence type="ECO:0000256" key="2">
    <source>
        <dbReference type="ARBA" id="ARBA00022475"/>
    </source>
</evidence>
<name>A0ABS0XU38_9SPHN</name>
<dbReference type="InterPro" id="IPR004513">
    <property type="entry name" value="FtsX"/>
</dbReference>
<dbReference type="Proteomes" id="UP000640426">
    <property type="component" value="Unassembled WGS sequence"/>
</dbReference>
<keyword evidence="3 6" id="KW-0812">Transmembrane</keyword>
<comment type="caution">
    <text evidence="8">The sequence shown here is derived from an EMBL/GenBank/DDBJ whole genome shotgun (WGS) entry which is preliminary data.</text>
</comment>
<evidence type="ECO:0000256" key="6">
    <source>
        <dbReference type="SAM" id="Phobius"/>
    </source>
</evidence>
<accession>A0ABS0XU38</accession>
<dbReference type="PANTHER" id="PTHR47755">
    <property type="entry name" value="CELL DIVISION PROTEIN FTSX"/>
    <property type="match status" value="1"/>
</dbReference>
<keyword evidence="4 6" id="KW-1133">Transmembrane helix</keyword>
<evidence type="ECO:0000256" key="1">
    <source>
        <dbReference type="ARBA" id="ARBA00004651"/>
    </source>
</evidence>
<comment type="subcellular location">
    <subcellularLocation>
        <location evidence="1">Cell membrane</location>
        <topology evidence="1">Multi-pass membrane protein</topology>
    </subcellularLocation>
</comment>
<feature type="transmembrane region" description="Helical" evidence="6">
    <location>
        <begin position="219"/>
        <end position="243"/>
    </location>
</feature>
<keyword evidence="2" id="KW-1003">Cell membrane</keyword>
<dbReference type="EMBL" id="JAELXS010000016">
    <property type="protein sequence ID" value="MBJ6123556.1"/>
    <property type="molecule type" value="Genomic_DNA"/>
</dbReference>
<evidence type="ECO:0000313" key="8">
    <source>
        <dbReference type="EMBL" id="MBJ6123556.1"/>
    </source>
</evidence>
<feature type="transmembrane region" description="Helical" evidence="6">
    <location>
        <begin position="21"/>
        <end position="42"/>
    </location>
</feature>
<evidence type="ECO:0000256" key="4">
    <source>
        <dbReference type="ARBA" id="ARBA00022989"/>
    </source>
</evidence>
<keyword evidence="9" id="KW-1185">Reference proteome</keyword>
<feature type="domain" description="ABC3 transporter permease C-terminal" evidence="7">
    <location>
        <begin position="171"/>
        <end position="283"/>
    </location>
</feature>
<feature type="transmembrane region" description="Helical" evidence="6">
    <location>
        <begin position="263"/>
        <end position="285"/>
    </location>
</feature>
<keyword evidence="5 6" id="KW-0472">Membrane</keyword>